<dbReference type="InterPro" id="IPR005546">
    <property type="entry name" value="Autotransporte_beta"/>
</dbReference>
<gene>
    <name evidence="3" type="ORF">CFHF_12020</name>
</gene>
<evidence type="ECO:0000259" key="2">
    <source>
        <dbReference type="PROSITE" id="PS51208"/>
    </source>
</evidence>
<sequence>MAKKQTISRLAQAAALVDQLIHAIDTEGLSRREAAAAAAQVLGLVQSLSPRGDPDAAALKAALGRLAERLALAKDDPAAPEAPVAETTVAGSRFAKRLKRLAMIVTAGAVLSAPMAAAARETGAGLAGALTGSSAVSIALMAALPVYNVGDAILNPVSGANEQVVEKLTDAAAVRTDAGNIIFLATTIGDTFTDPQDGKNYEVTAVTKNADNRVVGVTTREVGTTTPLYNLAVVTNKSTDIGNVATPPGTGGAGAGSFAFTPATGDVNTFADAKFGANGGNGHDGGGVSICIPFIGCATIAYSPSAGGAGQAGPTVSHDLTTANWGDIQVVSDNLPGVVVSSVGGNGGGGGDAYGNIPGAAGGAAGAGGTVTLSSAVTIVTDGVNSHGIFAQSRSGQGGQGGTGYIAGSGGTGGTAGQGGSVTVTNTGAIHTGKAGTIGILAQSLGGAAGGGGDSYGIIGDAGSGSVGGNGGAVLVNQGGVIQTKGKDAYGVLAQSIGGSGGNAGDSGGIVTFGDSGKAGGTGGSAQIVAKSGSATATEGQGAHALFAQSVGGGGGNGGVSIGLVALGSGGGAGGAGGLAKVTVESGATVSTKGADAHAIFAQSVGGGGGSAGVSGGLVALGAKGDAGGAAGTVEVSSSGVVSTDGVDSRGVFAQSVGGGGGAASGSGGLVSLGGSGAAGGAGGTVTVTTGGSVKTTKQGADAIFAQSVGGGGGSGASSGGVVALGGTAGGGGAGGVVTVTNGGVVETAGDKARGIFAQSVGGGGGSGGDGGGLATIGGKGGAASTGGAVTVTNTGAITTKGDLSSAIQAQSVGGGGGDGGSTGGVFLTIGGGGNTGGGSGVVTVKHAGDLFAGGDDSHGIFAQSVGGGGGNGGSSISISAFAGVAIGGDGSVGGEGGTVDIDLSQSTATTGGSSSLVDPLIVTGGDRARGIFAQSVGGGGGSGGFAAQVSAGYGVGASAAVGGRGGAGGKGGTVDIDGDVLILTKGDYSEGLFAQSVGGGGGSGGFALSFAFAAGETAAAAFSVALGGKGGDGGEGGLVDIKSGGAIVTEGKFSTGLVAQSVGGGGGNGGYTVSFSGAGAGVASASAAVGVGGSGGKGGKGGVVDVDFDGAITTGDDDSIGALIQSVGGGGGGGGFNVSGAIAVAGTAGVGASAGVGGSGGDGGIGDSATGRIGGDVATSGDRSTAVIVQSVGGGGGSGGFNVAGSIGGGGTAGVGVSVGVGGSGGKGGNAGTATGTVEGDIHTKGVQSGGLLVQSVGGGGGSGGFNVSGAIGVGQTAGAGISVGVGGAGGGGGDGMLAIAKMIGDTLTEGADADGVVAQSIGGGGGSGGFNVSGSIGGAATAAGGISVGVGGSGGDGGKGGEVRLDVTGTTATKGARSDAIIAQSVGGGGGSGGFSVAAGIGVSANGAGTVSVAVGGSGGKGGDADKVTLKVNDGAADPLGDLIAAVTEGEGARAIVAQSVGGGGGSGGFTVAGGFSAAKSGAGNIGVGVGGGGGDGGDGKAVTGKITGDVGTKGADASGVLVQSVGGGGGSGGFNVTGGIAASKSVAGNILVGVGGFGGKGGDAGKVDGGVTGDIVTVGDRAFGASYQSLGGGGGAGAFNITGGISLAASGGGTGTLGVGVGGFGGDGGKAGEVDASLTGNIWTKGDDAHGALLQSVGGGGGSGGFNVTGLVSASQGANGAVGFGLGGFGGGGGDGDIVKGVLTGNVTTEGDGSFGAMLQSLGGGGGNGGINVSGSVALSAGSNAAVAIGLGVGGFGGGGGDAKDVTGTVTGRYQTSGDEADGVVAQSIGGGGGSGGLNVSGAVAVSAGTAGTGSVGIGGFGGSGGDSGAVTLTRVGDTVTDGANSDGVIAQSVAGGGGRGGINVAGGLSATTKGSAGSFGFGLGGFGGDGGQAGDVKATVTGNVWAQGVGSDVTTPETMVTIPLLAAGTDFTFTIPADRARLNGSNGVVAQSIGGGGGSGGLNVTGQLSLTTPGGSSSGRAISLGVGGFGGAGGDAGKVGLTIAGPTADHVQVTAVGDDRYAAVAQSIGGGGGAGGINVSGGIALDGQLTAGIGGFGGDGGVGKGVEADVTANLFAAGDRSRGLMAQSIGGGGGAGGINISGGVSADTSNKEPSIVFGLGGFGGAGNISGDVTVAQDGQVWVEGVDAIGILVQSVAGGGGSGGLNVAADVNMGKSTSPSNGYAIAVGVGGKGGTGADAGDVSLDSVGDVIVNGKLKANPVAGQDTLEAVAFTGGAKGILVQSIGGGGGVGGVSATGAIAPSGNPIALGIGGSGGSGGNAGMVTVVRGYADDGSLDAHLIRTFGDNSSGLVAQSIGGGGGSAGMNFTIAATVGNKSDNPVAAIITVGGDGAGAGSGDTVDVTHAGNIVTDGAHSDGLLAQSVGGGGGSGAFNIGAGVLKDATALNMAIGGATGAAGDGADVTVDHLGTIVTKGDNSVGLRAQSIGGGGGNTGLDMAMGPLNRNEVNITIGRLGGSGGVGGKVDVNSKGVIDTTGNESSAIFAQSVGGGGGASSATTVSITGTRGQGENAESFGGAISVGLDGGLGAEGGDVSVKAEGGLTTRGDDARGIFAQSLGGGGGVGGGASNTIVRSSAAAAVGVGGKGGVGAISGKVEVDSAATIVTEGARSDGILAQAVGGGGGLGGMTRTVALQIGGAPSGTTTRTATVSVGGDGGSGAVGGAVEVKSSGVVYTKGDEAFGIRAQSIGGGGGIGGAVLNVRAQGTNSNDSFDLNIGGSGGTGAAGGMVEVLNTGLIVTEGRGAAGISANSIGGGGGDGGIVAEVVGGYTGADKQSHRYVMNIGGSGGDGGTGGDVTVTNRAVAGVKDSGTISTSGERAYGIFAQSLGGGGGNGSTILSLTALKSGENSASVGLNIGGFGGTGDGAGKVVVDNAGLIQTTGADAYGVLAQSIGGGGGNGGMVIAANLLIGALSNAPLVSLGGIGGDGGDGGEVIVANSGRILTTGARAHGIVAQSIGGGGGDAQMGFSLTGEAKSLILSNALAATVGAVGGGSGGQGGAVGVNHSGDITVLGDGAMAIKAESINGGGGTLGLDFSGIIGLPGQPYLKPDGSTGRVDPMVVAKAGAENVSGAAGGQVTVKSSGTFGAAGKSGVASFAQSIGGGGGAIDLKLLLSGQLDEVNVDAPVASQVKLDLGGSGGQDVGGGSVASEHTGQIVTTGVNTAGVLAQSIGGGGGRASGDLAVPTGALLGTTTLTLGGVNQSGAAGGGVTRTQGGAITTTAANATGAILQSIGGGGGSAGLNLSGAGAGGANVAAAFGAQGGAGLSGGDVSGAFTGGVATLGDHALGLAVQSIGAGGGEVHVTGSPKLSVTLGGTGGAAGDGGDVVLTNSGAIQTAGEGAHGVFLQSIGGGGGAAFGGSTASTVALNAGGVGDGGHIDFRQTGDILAGGAGSYGVVAQSLGGGGGWVDGKFAGAAGGAGQGGAIDLVLSGQVYAGGLDSTAVLAQSLGKDGAGNIAVRTTGSVRGGSGTGAGVQISGGAANGLSNSGLISAVSGKAIVSGQGDERVDNRGVVIGDIDLGAGTNAFDNQVGGAFMAFKTIDLRDPAGTGPVSTSGGGISTLGVSAQAVPNGAATFTNAGDFLMGLSAARVPIDLAGGATFANLDGAGDARTNAYYGARVINTVALDGHFVQTATGRSVFDVAFGPYASDRVDVTGDVNLAGTGDVTLTWLQDAKPVTLFSAGGLATDAGFKVTDTLAMDYRVQTSGGAVQLAFDTHFDQGFLALNERALGKHMNSAITLGDSGGVGRLMALIGNLQVGQEAAYKAIFANLNPEPHLAPLRSQLASANGFSQQLFGCANPTLQVDGKCSWAVIERAVADGERDADTLAVKAEGGRLRGGFEQSLDGGWSFATAVGYERLDRVKVDGGRSWSQGQGFSAGAGFKRRSGGAEMAFSLSGGWQWMETARLVDVFTIGRAESDPESGYVRADARFAYVMENGRLFVRPALNVWGTGLHQRRFEERGLDGLGARGLSDTQWIGTANPELTLGFVMKETARSQAAVSFTVGGLFNSTDRIQMPFQLLGANASADPAQIRTALDRSGWRAGVDFHVIGDDRVSVKFNYTTEFGDRTSNQAAGLNLRVRF</sequence>
<evidence type="ECO:0000256" key="1">
    <source>
        <dbReference type="ARBA" id="ARBA00023052"/>
    </source>
</evidence>
<protein>
    <recommendedName>
        <fullName evidence="2">Autotransporter domain-containing protein</fullName>
    </recommendedName>
</protein>
<dbReference type="Proteomes" id="UP000234483">
    <property type="component" value="Unassembled WGS sequence"/>
</dbReference>
<dbReference type="GO" id="GO:0000287">
    <property type="term" value="F:magnesium ion binding"/>
    <property type="evidence" value="ECO:0007669"/>
    <property type="project" value="InterPro"/>
</dbReference>
<proteinExistence type="predicted"/>
<accession>A0A2N5CTG8</accession>
<keyword evidence="1" id="KW-0786">Thiamine pyrophosphate</keyword>
<dbReference type="PROSITE" id="PS00187">
    <property type="entry name" value="TPP_ENZYMES"/>
    <property type="match status" value="1"/>
</dbReference>
<organism evidence="3 4">
    <name type="scientific">Caulobacter flavus</name>
    <dbReference type="NCBI Taxonomy" id="1679497"/>
    <lineage>
        <taxon>Bacteria</taxon>
        <taxon>Pseudomonadati</taxon>
        <taxon>Pseudomonadota</taxon>
        <taxon>Alphaproteobacteria</taxon>
        <taxon>Caulobacterales</taxon>
        <taxon>Caulobacteraceae</taxon>
        <taxon>Caulobacter</taxon>
    </lineage>
</organism>
<comment type="caution">
    <text evidence="3">The sequence shown here is derived from an EMBL/GenBank/DDBJ whole genome shotgun (WGS) entry which is preliminary data.</text>
</comment>
<reference evidence="3 4" key="1">
    <citation type="submission" date="2017-12" db="EMBL/GenBank/DDBJ databases">
        <title>The genome sequence of Caulobacter flavus CGMCC1 15093.</title>
        <authorList>
            <person name="Gao J."/>
            <person name="Mao X."/>
            <person name="Sun J."/>
        </authorList>
    </citation>
    <scope>NUCLEOTIDE SEQUENCE [LARGE SCALE GENOMIC DNA]</scope>
    <source>
        <strain evidence="3 4">CGMCC1 15093</strain>
    </source>
</reference>
<dbReference type="EMBL" id="PJRQ01000023">
    <property type="protein sequence ID" value="PLR15367.1"/>
    <property type="molecule type" value="Genomic_DNA"/>
</dbReference>
<dbReference type="GO" id="GO:0030976">
    <property type="term" value="F:thiamine pyrophosphate binding"/>
    <property type="evidence" value="ECO:0007669"/>
    <property type="project" value="InterPro"/>
</dbReference>
<evidence type="ECO:0000313" key="4">
    <source>
        <dbReference type="Proteomes" id="UP000234483"/>
    </source>
</evidence>
<dbReference type="InterPro" id="IPR000399">
    <property type="entry name" value="TPP-bd_CS"/>
</dbReference>
<dbReference type="InterPro" id="IPR036709">
    <property type="entry name" value="Autotransporte_beta_dom_sf"/>
</dbReference>
<feature type="domain" description="Autotransporter" evidence="2">
    <location>
        <begin position="3818"/>
        <end position="4098"/>
    </location>
</feature>
<dbReference type="PROSITE" id="PS51208">
    <property type="entry name" value="AUTOTRANSPORTER"/>
    <property type="match status" value="1"/>
</dbReference>
<evidence type="ECO:0000313" key="3">
    <source>
        <dbReference type="EMBL" id="PLR15367.1"/>
    </source>
</evidence>
<dbReference type="RefSeq" id="WP_101713254.1">
    <property type="nucleotide sequence ID" value="NZ_PJRQ01000023.1"/>
</dbReference>
<dbReference type="SUPFAM" id="SSF103515">
    <property type="entry name" value="Autotransporter"/>
    <property type="match status" value="1"/>
</dbReference>
<name>A0A2N5CTG8_9CAUL</name>